<reference evidence="2" key="1">
    <citation type="submission" date="2010-12" db="EMBL/GenBank/DDBJ databases">
        <title>Complete sequence of Variovorax paradoxus EPS.</title>
        <authorList>
            <consortium name="US DOE Joint Genome Institute"/>
            <person name="Lucas S."/>
            <person name="Copeland A."/>
            <person name="Lapidus A."/>
            <person name="Cheng J.-F."/>
            <person name="Goodwin L."/>
            <person name="Pitluck S."/>
            <person name="Teshima H."/>
            <person name="Detter J.C."/>
            <person name="Han C."/>
            <person name="Tapia R."/>
            <person name="Land M."/>
            <person name="Hauser L."/>
            <person name="Kyrpides N."/>
            <person name="Ivanova N."/>
            <person name="Ovchinnikova G."/>
            <person name="Orwin P."/>
            <person name="Han J.-I.G."/>
            <person name="Woyke T."/>
        </authorList>
    </citation>
    <scope>NUCLEOTIDE SEQUENCE [LARGE SCALE GENOMIC DNA]</scope>
    <source>
        <strain evidence="2">EPS</strain>
    </source>
</reference>
<sequence length="331" mass="36398">MSQHDDTIQHTRVFLENMVGFALSARDAGMNLTANQVVDSTIGKIVELAEQHFPLAKVLDQSDLVLHAEGPGAANAMPWLSALNWVTSTAESNIRKLASAFFDMRGANGRLLARNIDPRLTGIAPGSLWVGIRLDDEDNNIVGVEQEPNASTLSDEIHQLPGLIRYIDDEGMRLGIEEVSPDPAMRDISLAALLGFAPTGRKGIHTLEMATRTQGIASLGQRERVVLREVLEKPSMKESRVGSFVGEIREADLDKTRIHLRSVPGVGTLRCVVPELSAEKARALLGRHVRAYGNYQMDKNGKPRLLFVERFEEVRGAEPTIELDLDLPSKK</sequence>
<evidence type="ECO:0000313" key="1">
    <source>
        <dbReference type="EMBL" id="ADU36956.1"/>
    </source>
</evidence>
<dbReference type="eggNOG" id="ENOG502Z9YZ">
    <property type="taxonomic scope" value="Bacteria"/>
</dbReference>
<evidence type="ECO:0000313" key="2">
    <source>
        <dbReference type="Proteomes" id="UP000008917"/>
    </source>
</evidence>
<organism evidence="1 2">
    <name type="scientific">Variovorax paradoxus (strain EPS)</name>
    <dbReference type="NCBI Taxonomy" id="595537"/>
    <lineage>
        <taxon>Bacteria</taxon>
        <taxon>Pseudomonadati</taxon>
        <taxon>Pseudomonadota</taxon>
        <taxon>Betaproteobacteria</taxon>
        <taxon>Burkholderiales</taxon>
        <taxon>Comamonadaceae</taxon>
        <taxon>Variovorax</taxon>
    </lineage>
</organism>
<reference evidence="1 2" key="2">
    <citation type="journal article" date="2013" name="Genome Announc.">
        <title>Genome of the Root-Associated Plant Growth-Promoting Bacterium Variovorax paradoxus Strain EPS.</title>
        <authorList>
            <person name="Han J.I."/>
            <person name="Spain J.C."/>
            <person name="Leadbetter J.R."/>
            <person name="Ovchinnikova G."/>
            <person name="Goodwin L.A."/>
            <person name="Han C.S."/>
            <person name="Woyke T."/>
            <person name="Davenport K.W."/>
            <person name="Orwin P.M."/>
        </authorList>
    </citation>
    <scope>NUCLEOTIDE SEQUENCE [LARGE SCALE GENOMIC DNA]</scope>
    <source>
        <strain evidence="1 2">EPS</strain>
    </source>
</reference>
<accession>E6V3T2</accession>
<protein>
    <submittedName>
        <fullName evidence="1">Uncharacterized protein</fullName>
    </submittedName>
</protein>
<dbReference type="Proteomes" id="UP000008917">
    <property type="component" value="Chromosome"/>
</dbReference>
<dbReference type="AlphaFoldDB" id="E6V3T2"/>
<dbReference type="RefSeq" id="WP_013541185.1">
    <property type="nucleotide sequence ID" value="NC_014931.1"/>
</dbReference>
<proteinExistence type="predicted"/>
<dbReference type="OrthoDB" id="9152505at2"/>
<name>E6V3T2_VARPE</name>
<dbReference type="KEGG" id="vpe:Varpa_2758"/>
<dbReference type="HOGENOM" id="CLU_839219_0_0_4"/>
<gene>
    <name evidence="1" type="ordered locus">Varpa_2758</name>
</gene>
<dbReference type="EMBL" id="CP002417">
    <property type="protein sequence ID" value="ADU36956.1"/>
    <property type="molecule type" value="Genomic_DNA"/>
</dbReference>